<feature type="region of interest" description="Disordered" evidence="17">
    <location>
        <begin position="569"/>
        <end position="588"/>
    </location>
</feature>
<feature type="region of interest" description="Disordered" evidence="17">
    <location>
        <begin position="1690"/>
        <end position="1724"/>
    </location>
</feature>
<comment type="catalytic activity">
    <reaction evidence="13">
        <text>L-seryl-[protein] + ATP = O-phospho-L-seryl-[protein] + ADP + H(+)</text>
        <dbReference type="Rhea" id="RHEA:17989"/>
        <dbReference type="Rhea" id="RHEA-COMP:9863"/>
        <dbReference type="Rhea" id="RHEA-COMP:11604"/>
        <dbReference type="ChEBI" id="CHEBI:15378"/>
        <dbReference type="ChEBI" id="CHEBI:29999"/>
        <dbReference type="ChEBI" id="CHEBI:30616"/>
        <dbReference type="ChEBI" id="CHEBI:83421"/>
        <dbReference type="ChEBI" id="CHEBI:456216"/>
        <dbReference type="EC" id="2.7.11.1"/>
    </reaction>
</comment>
<evidence type="ECO:0000256" key="16">
    <source>
        <dbReference type="ARBA" id="ARBA00080408"/>
    </source>
</evidence>
<evidence type="ECO:0000256" key="14">
    <source>
        <dbReference type="ARBA" id="ARBA00059647"/>
    </source>
</evidence>
<dbReference type="Ensembl" id="ENSSBOT00000023574.1">
    <property type="protein sequence ID" value="ENSSBOP00000006822.1"/>
    <property type="gene ID" value="ENSSBOG00000020381.1"/>
</dbReference>
<keyword evidence="6" id="KW-0808">Transferase</keyword>
<dbReference type="Pfam" id="PF02816">
    <property type="entry name" value="Alpha_kinase"/>
    <property type="match status" value="1"/>
</dbReference>
<evidence type="ECO:0000256" key="11">
    <source>
        <dbReference type="ARBA" id="ARBA00023319"/>
    </source>
</evidence>
<dbReference type="GO" id="GO:0042981">
    <property type="term" value="P:regulation of apoptotic process"/>
    <property type="evidence" value="ECO:0007669"/>
    <property type="project" value="Ensembl"/>
</dbReference>
<feature type="compositionally biased region" description="Basic and acidic residues" evidence="17">
    <location>
        <begin position="467"/>
        <end position="478"/>
    </location>
</feature>
<dbReference type="STRING" id="39432.ENSSBOP00000006815"/>
<evidence type="ECO:0000259" key="18">
    <source>
        <dbReference type="PROSITE" id="PS50835"/>
    </source>
</evidence>
<dbReference type="CDD" id="cd16974">
    <property type="entry name" value="Alpha_kinase_ALPK2"/>
    <property type="match status" value="1"/>
</dbReference>
<sequence>MTDSKGPQRRLLCFLSTLLSQKVPEKSDAVLRCIISGQPKPEVTWYKNGQAMEKRGIASSYEFFENQYIHVLHLSCCTRSDAAVYQISAKNSFGMICCSASVEVECSSENPQLSPNWEDGRETGWKNETGTYEESANQIDEKEHPYKEEESTSPGTPRSADSSPSKSHHSHSVQSLANLDIRVSGSENPLGVKGTRQTGEAYDSGNTEEIADGLLFLNSSHIYEKQDGCCSKTVPSTASKFTDGGLNKDGPQDVSLHSSQQNPKVQKYISLSLPLSEATAHVYPGGSALVNKQPSPQVSSEDSDSDYELCPEITLTYTEEFSDDDLEYLECSDVMTDYSNAVWQRNLLGTEHVFLLESDDEEVEFSEHCLGGCEHFLSGMGCGPRVSGDAGPMVATAGFCGHHSQPQEVGVRSSRASKHGPSSPQTGMTLSLGPYQDGMSSVTEQGRYKLPTAPEAAENDYPGIQGETRDSHQAREFTSDNLLNMDESIREAEMKPLSGELENSGMSQCWETGAEKRVGEKDLRSKRGSQKPARGRRLGMKENPKKPNANLRESTTEDTLPLCYAKESANHPLTQSDKRETSHATAAATDWNSHADAGECAISTQAEQEAKTLQTSTYSLSKGGNTNCKGEGMHVNTLFETSQVPGWRHYQQVQTQETVRGKISCSQMPACSEPAGEESPFIGTTTISFSNSGGVHKENASLAQHLEVKHCTFGPQQEEKQDRDGNAPDHFREDLKHELSISEANDENTSPGVFSRHLPQDSHIDFREPVAVSVASPESTDTALTLENVCDGPTDRGFVCAMECFEAGDQGTCHDTTDALVGAPVDKYLPQEICSVDLGRAAGQSEVSDLCSADDKTLEGLFQTQVSETSVSMCEGSKDSNSATSSLFISTFTLNISHAASEGATGKSLAKMENSTCPLASTVQAGQEPPSPSNSGGLEETQLLSSESNPLVQFKEGRDRSPSPSAADTTDTPASRSSIVGFPSEKPTTLTANNECLRVTRETEDTSTVTIATKVHPAKYLAVSIPEDKYADGTKERFPCASRENVSQFPSQVHLGHILSGATTKSTKELLCTEPSVPGVTHRVLQLPEGESFCSNSPLQLDHLSGDKSQTVDRADFRRHEENFQEIGSEMRQGLQQQSLSPQRSLPEHDFQGSLPMTSAAQEEINLVPLAHSLASSREGAEQHSGGGTRVSVVAEAAVEEDSQAPSNVPSLSNILLEQPKERIPRNWKAGNKLKLTTPQASTSEIWPPRQLENSESKASDGSPTVPDRARAVPDSLKTDALVPELAPSETAARAHSPQGADSALADSRESRKGEEPAISAHWRNLSSWGFSQPRLLESSVDPVGEKDLCVTDSLSAASETGGTENVNYVSQDQEEKRLKMDHAAFFKKFLTCPKILESSVDPIDETGVVEDTRAGNPEPSESKPGAAREGSQSNAGNVRHGVEIQPAMWRVPSPQGTILSEKRISSSQEGSMKWEAEQSQADEAKVEVQTTIWQVVHPSRGGARTPSGCSIGQIQEGSDGSLREAAQRKKDKAELISSTSRLSSCLAKMTHAPLGVDAHNSTDQIHDVLEKDLVEPRNRQYVFSVSKKRGTVENECGKPLPSAPDVSRLPCTSAPEENVTDVSISHRMEEPKIEVLHIGENKPPSSSSSSAKTLAFISREHESEKAPTLLQDPCQKGTLGYVRKAREKSLEARAGKSPETLTAATRSEEVRKKPEPPGSGRLAEGVKKKILSRVAALRLKLEEKENASFLKKMPKLETSLSCTEEKQDLTKPSCKREGRAPVLLKKIQAEMSPECSGNVKLSCQFAEIHEDSTICWTKDSKSIAQVQRSAGDNSTVSFAIVQASQKDQGLYYCCIKNSYGKVTAEFNLTAEVLKQLSSHQDTKGCEEIEFSQLIFREDFLHDSYFGGRLRGQIATEELHFGEGVHRKAFRSTVLRGLTPVFKPGHACVLKVHNAIAYGTRNNDELIQRNYKLAAQECYVQNTARYYAKIYAAEAQPLEGFGEVPEIIPIFLIHRPENNIPYATVEEELIGEFVKYSIRDGKEINFLRRESEAGQKCCTFQHWVYQKTSGCLLVTDMQGVGMKLTDVGIATLAKGYKGFKGNCSMTFIDQFKALHQCNKYCKMLGLKSLQNNNQKQKKPSIGNCKVQANSGTGKKAGPETPGEKKT</sequence>
<dbReference type="GO" id="GO:0005524">
    <property type="term" value="F:ATP binding"/>
    <property type="evidence" value="ECO:0007669"/>
    <property type="project" value="InterPro"/>
</dbReference>
<feature type="region of interest" description="Disordered" evidence="17">
    <location>
        <begin position="1131"/>
        <end position="1153"/>
    </location>
</feature>
<feature type="region of interest" description="Disordered" evidence="17">
    <location>
        <begin position="1407"/>
        <end position="1483"/>
    </location>
</feature>
<dbReference type="GO" id="GO:0003308">
    <property type="term" value="P:negative regulation of Wnt signaling pathway involved in heart development"/>
    <property type="evidence" value="ECO:0007669"/>
    <property type="project" value="Ensembl"/>
</dbReference>
<dbReference type="KEGG" id="sbq:101048508"/>
<feature type="compositionally biased region" description="Basic residues" evidence="17">
    <location>
        <begin position="526"/>
        <end position="538"/>
    </location>
</feature>
<feature type="compositionally biased region" description="Basic and acidic residues" evidence="17">
    <location>
        <begin position="513"/>
        <end position="525"/>
    </location>
</feature>
<dbReference type="SUPFAM" id="SSF56112">
    <property type="entry name" value="Protein kinase-like (PK-like)"/>
    <property type="match status" value="1"/>
</dbReference>
<dbReference type="Gene3D" id="2.60.40.10">
    <property type="entry name" value="Immunoglobulins"/>
    <property type="match status" value="2"/>
</dbReference>
<comment type="function">
    <text evidence="14">Protein kinase that recognizes phosphorylation sites in which the surrounding peptides have an alpha-helical conformation. Regulates cardiac development and cardiomyocyte differentiation by negatively regulating Wnt/beta-catenin signaling.</text>
</comment>
<evidence type="ECO:0000256" key="3">
    <source>
        <dbReference type="ARBA" id="ARBA00012513"/>
    </source>
</evidence>
<feature type="region of interest" description="Disordered" evidence="17">
    <location>
        <begin position="954"/>
        <end position="993"/>
    </location>
</feature>
<evidence type="ECO:0000256" key="8">
    <source>
        <dbReference type="ARBA" id="ARBA00022777"/>
    </source>
</evidence>
<comment type="catalytic activity">
    <reaction evidence="12">
        <text>L-threonyl-[protein] + ATP = O-phospho-L-threonyl-[protein] + ADP + H(+)</text>
        <dbReference type="Rhea" id="RHEA:46608"/>
        <dbReference type="Rhea" id="RHEA-COMP:11060"/>
        <dbReference type="Rhea" id="RHEA-COMP:11605"/>
        <dbReference type="ChEBI" id="CHEBI:15378"/>
        <dbReference type="ChEBI" id="CHEBI:30013"/>
        <dbReference type="ChEBI" id="CHEBI:30616"/>
        <dbReference type="ChEBI" id="CHEBI:61977"/>
        <dbReference type="ChEBI" id="CHEBI:456216"/>
        <dbReference type="EC" id="2.7.11.1"/>
    </reaction>
</comment>
<keyword evidence="7" id="KW-0677">Repeat</keyword>
<feature type="region of interest" description="Disordered" evidence="17">
    <location>
        <begin position="185"/>
        <end position="204"/>
    </location>
</feature>
<evidence type="ECO:0000313" key="21">
    <source>
        <dbReference type="Proteomes" id="UP000233220"/>
    </source>
</evidence>
<evidence type="ECO:0000256" key="9">
    <source>
        <dbReference type="ARBA" id="ARBA00023136"/>
    </source>
</evidence>
<keyword evidence="9" id="KW-0472">Membrane</keyword>
<dbReference type="PROSITE" id="PS50835">
    <property type="entry name" value="IG_LIKE"/>
    <property type="match status" value="2"/>
</dbReference>
<feature type="region of interest" description="Disordered" evidence="17">
    <location>
        <begin position="404"/>
        <end position="441"/>
    </location>
</feature>
<keyword evidence="5" id="KW-0723">Serine/threonine-protein kinase</keyword>
<feature type="domain" description="Ig-like" evidence="18">
    <location>
        <begin position="7"/>
        <end position="114"/>
    </location>
</feature>
<evidence type="ECO:0000256" key="17">
    <source>
        <dbReference type="SAM" id="MobiDB-lite"/>
    </source>
</evidence>
<dbReference type="GO" id="GO:0010468">
    <property type="term" value="P:regulation of gene expression"/>
    <property type="evidence" value="ECO:0007669"/>
    <property type="project" value="Ensembl"/>
</dbReference>
<evidence type="ECO:0000256" key="7">
    <source>
        <dbReference type="ARBA" id="ARBA00022737"/>
    </source>
</evidence>
<dbReference type="CDD" id="cd20951">
    <property type="entry name" value="IgI_titin_I1-like"/>
    <property type="match status" value="1"/>
</dbReference>
<dbReference type="GO" id="GO:0055013">
    <property type="term" value="P:cardiac muscle cell development"/>
    <property type="evidence" value="ECO:0007669"/>
    <property type="project" value="Ensembl"/>
</dbReference>
<evidence type="ECO:0000256" key="1">
    <source>
        <dbReference type="ARBA" id="ARBA00004187"/>
    </source>
</evidence>
<organism evidence="20 21">
    <name type="scientific">Saimiri boliviensis boliviensis</name>
    <name type="common">Bolivian squirrel monkey</name>
    <dbReference type="NCBI Taxonomy" id="39432"/>
    <lineage>
        <taxon>Eukaryota</taxon>
        <taxon>Metazoa</taxon>
        <taxon>Chordata</taxon>
        <taxon>Craniata</taxon>
        <taxon>Vertebrata</taxon>
        <taxon>Euteleostomi</taxon>
        <taxon>Mammalia</taxon>
        <taxon>Eutheria</taxon>
        <taxon>Euarchontoglires</taxon>
        <taxon>Primates</taxon>
        <taxon>Haplorrhini</taxon>
        <taxon>Platyrrhini</taxon>
        <taxon>Cebidae</taxon>
        <taxon>Saimiriinae</taxon>
        <taxon>Saimiri</taxon>
    </lineage>
</organism>
<feature type="region of interest" description="Disordered" evidence="17">
    <location>
        <begin position="2132"/>
        <end position="2166"/>
    </location>
</feature>
<dbReference type="PANTHER" id="PTHR47091:SF2">
    <property type="entry name" value="ALPHA-PROTEIN KINASE 2"/>
    <property type="match status" value="1"/>
</dbReference>
<dbReference type="Proteomes" id="UP000233220">
    <property type="component" value="Unplaced"/>
</dbReference>
<evidence type="ECO:0000256" key="15">
    <source>
        <dbReference type="ARBA" id="ARBA00073273"/>
    </source>
</evidence>
<gene>
    <name evidence="20" type="primary">ALPK2</name>
</gene>
<dbReference type="PANTHER" id="PTHR47091">
    <property type="entry name" value="ALPHA-PROTEIN KINASE 2-RELATED"/>
    <property type="match status" value="1"/>
</dbReference>
<dbReference type="InterPro" id="IPR011009">
    <property type="entry name" value="Kinase-like_dom_sf"/>
</dbReference>
<feature type="compositionally biased region" description="Polar residues" evidence="17">
    <location>
        <begin position="962"/>
        <end position="978"/>
    </location>
</feature>
<evidence type="ECO:0000256" key="6">
    <source>
        <dbReference type="ARBA" id="ARBA00022679"/>
    </source>
</evidence>
<dbReference type="SMART" id="SM00409">
    <property type="entry name" value="IG"/>
    <property type="match status" value="2"/>
</dbReference>
<feature type="compositionally biased region" description="Polar residues" evidence="17">
    <location>
        <begin position="1508"/>
        <end position="1519"/>
    </location>
</feature>
<dbReference type="GO" id="GO:0004674">
    <property type="term" value="F:protein serine/threonine kinase activity"/>
    <property type="evidence" value="ECO:0007669"/>
    <property type="project" value="UniProtKB-KW"/>
</dbReference>
<dbReference type="GO" id="GO:0016323">
    <property type="term" value="C:basolateral plasma membrane"/>
    <property type="evidence" value="ECO:0007669"/>
    <property type="project" value="UniProtKB-SubCell"/>
</dbReference>
<dbReference type="GO" id="GO:1905223">
    <property type="term" value="P:epicardium morphogenesis"/>
    <property type="evidence" value="ECO:0007669"/>
    <property type="project" value="Ensembl"/>
</dbReference>
<name>A0A2K6SHF2_SAIBB</name>
<evidence type="ECO:0000256" key="13">
    <source>
        <dbReference type="ARBA" id="ARBA00048679"/>
    </source>
</evidence>
<protein>
    <recommendedName>
        <fullName evidence="15">Alpha-protein kinase 2</fullName>
        <ecNumber evidence="3">2.7.11.1</ecNumber>
    </recommendedName>
    <alternativeName>
        <fullName evidence="16">Heart alpha-protein kinase</fullName>
    </alternativeName>
</protein>
<feature type="compositionally biased region" description="Basic and acidic residues" evidence="17">
    <location>
        <begin position="139"/>
        <end position="150"/>
    </location>
</feature>
<feature type="region of interest" description="Disordered" evidence="17">
    <location>
        <begin position="109"/>
        <end position="175"/>
    </location>
</feature>
<dbReference type="InterPro" id="IPR003599">
    <property type="entry name" value="Ig_sub"/>
</dbReference>
<evidence type="ECO:0000256" key="4">
    <source>
        <dbReference type="ARBA" id="ARBA00022475"/>
    </source>
</evidence>
<feature type="region of interest" description="Disordered" evidence="17">
    <location>
        <begin position="1499"/>
        <end position="1534"/>
    </location>
</feature>
<feature type="compositionally biased region" description="Polar residues" evidence="17">
    <location>
        <begin position="126"/>
        <end position="138"/>
    </location>
</feature>
<accession>A0A2K6SHF2</accession>
<dbReference type="InterPro" id="IPR013098">
    <property type="entry name" value="Ig_I-set"/>
</dbReference>
<feature type="region of interest" description="Disordered" evidence="17">
    <location>
        <begin position="921"/>
        <end position="942"/>
    </location>
</feature>
<feature type="compositionally biased region" description="Low complexity" evidence="17">
    <location>
        <begin position="1132"/>
        <end position="1145"/>
    </location>
</feature>
<feature type="region of interest" description="Disordered" evidence="17">
    <location>
        <begin position="513"/>
        <end position="558"/>
    </location>
</feature>
<keyword evidence="8" id="KW-0418">Kinase</keyword>
<dbReference type="InterPro" id="IPR004166">
    <property type="entry name" value="a-kinase_dom"/>
</dbReference>
<dbReference type="Pfam" id="PF07679">
    <property type="entry name" value="I-set"/>
    <property type="match status" value="2"/>
</dbReference>
<dbReference type="SMART" id="SM00811">
    <property type="entry name" value="Alpha_kinase"/>
    <property type="match status" value="1"/>
</dbReference>
<comment type="subcellular location">
    <subcellularLocation>
        <location evidence="1">Basolateral cell membrane</location>
    </subcellularLocation>
</comment>
<evidence type="ECO:0000256" key="12">
    <source>
        <dbReference type="ARBA" id="ARBA00047899"/>
    </source>
</evidence>
<keyword evidence="10" id="KW-1015">Disulfide bond</keyword>
<feature type="compositionally biased region" description="Polar residues" evidence="17">
    <location>
        <begin position="1235"/>
        <end position="1245"/>
    </location>
</feature>
<dbReference type="FunFam" id="2.60.40.10:FF:000107">
    <property type="entry name" value="Myosin, light chain kinase a"/>
    <property type="match status" value="1"/>
</dbReference>
<evidence type="ECO:0000313" key="20">
    <source>
        <dbReference type="Ensembl" id="ENSSBOP00000006822.1"/>
    </source>
</evidence>
<dbReference type="InterPro" id="IPR003598">
    <property type="entry name" value="Ig_sub2"/>
</dbReference>
<dbReference type="PROSITE" id="PS51158">
    <property type="entry name" value="ALPHA_KINASE"/>
    <property type="match status" value="1"/>
</dbReference>
<keyword evidence="4" id="KW-1003">Cell membrane</keyword>
<dbReference type="FunFam" id="3.20.200.10:FF:000005">
    <property type="entry name" value="Alpha-protein kinase 2"/>
    <property type="match status" value="1"/>
</dbReference>
<feature type="region of interest" description="Disordered" evidence="17">
    <location>
        <begin position="1223"/>
        <end position="1318"/>
    </location>
</feature>
<evidence type="ECO:0000259" key="19">
    <source>
        <dbReference type="PROSITE" id="PS51158"/>
    </source>
</evidence>
<dbReference type="Ensembl" id="ENSSBOT00000023566.1">
    <property type="protein sequence ID" value="ENSSBOP00000006815.1"/>
    <property type="gene ID" value="ENSSBOG00000020381.1"/>
</dbReference>
<proteinExistence type="inferred from homology"/>
<keyword evidence="11" id="KW-0393">Immunoglobulin domain</keyword>
<dbReference type="InterPro" id="IPR007110">
    <property type="entry name" value="Ig-like_dom"/>
</dbReference>
<dbReference type="GeneTree" id="ENSGT00940000160524"/>
<dbReference type="GO" id="GO:0003007">
    <property type="term" value="P:heart morphogenesis"/>
    <property type="evidence" value="ECO:0007669"/>
    <property type="project" value="Ensembl"/>
</dbReference>
<feature type="compositionally biased region" description="Basic and acidic residues" evidence="17">
    <location>
        <begin position="1522"/>
        <end position="1534"/>
    </location>
</feature>
<dbReference type="Gene3D" id="3.20.200.10">
    <property type="entry name" value="MHCK/EF2 kinase"/>
    <property type="match status" value="1"/>
</dbReference>
<evidence type="ECO:0000256" key="10">
    <source>
        <dbReference type="ARBA" id="ARBA00023157"/>
    </source>
</evidence>
<feature type="compositionally biased region" description="Polar residues" evidence="17">
    <location>
        <begin position="420"/>
        <end position="429"/>
    </location>
</feature>
<feature type="compositionally biased region" description="Basic and acidic residues" evidence="17">
    <location>
        <begin position="1307"/>
        <end position="1316"/>
    </location>
</feature>
<dbReference type="InterPro" id="IPR013783">
    <property type="entry name" value="Ig-like_fold"/>
</dbReference>
<comment type="similarity">
    <text evidence="2">Belongs to the protein kinase superfamily. Alpha-type protein kinase family. ALPK subfamily.</text>
</comment>
<feature type="compositionally biased region" description="Basic and acidic residues" evidence="17">
    <location>
        <begin position="1707"/>
        <end position="1716"/>
    </location>
</feature>
<dbReference type="EC" id="2.7.11.1" evidence="3"/>
<dbReference type="SUPFAM" id="SSF48726">
    <property type="entry name" value="Immunoglobulin"/>
    <property type="match status" value="2"/>
</dbReference>
<feature type="region of interest" description="Disordered" evidence="17">
    <location>
        <begin position="453"/>
        <end position="481"/>
    </location>
</feature>
<keyword evidence="21" id="KW-1185">Reference proteome</keyword>
<reference evidence="20" key="1">
    <citation type="submission" date="2025-05" db="UniProtKB">
        <authorList>
            <consortium name="Ensembl"/>
        </authorList>
    </citation>
    <scope>IDENTIFICATION</scope>
</reference>
<evidence type="ECO:0000256" key="2">
    <source>
        <dbReference type="ARBA" id="ARBA00008651"/>
    </source>
</evidence>
<feature type="compositionally biased region" description="Basic and acidic residues" evidence="17">
    <location>
        <begin position="1473"/>
        <end position="1483"/>
    </location>
</feature>
<evidence type="ECO:0000256" key="5">
    <source>
        <dbReference type="ARBA" id="ARBA00022527"/>
    </source>
</evidence>
<feature type="domain" description="Alpha-type protein kinase" evidence="19">
    <location>
        <begin position="1897"/>
        <end position="2129"/>
    </location>
</feature>
<dbReference type="GO" id="GO:0030010">
    <property type="term" value="P:establishment of cell polarity"/>
    <property type="evidence" value="ECO:0007669"/>
    <property type="project" value="Ensembl"/>
</dbReference>
<dbReference type="SMART" id="SM00408">
    <property type="entry name" value="IGc2"/>
    <property type="match status" value="2"/>
</dbReference>
<dbReference type="InterPro" id="IPR036179">
    <property type="entry name" value="Ig-like_dom_sf"/>
</dbReference>
<feature type="domain" description="Ig-like" evidence="18">
    <location>
        <begin position="1782"/>
        <end position="1870"/>
    </location>
</feature>